<gene>
    <name evidence="9" type="primary">LOC115631470</name>
</gene>
<dbReference type="GO" id="GO:0008898">
    <property type="term" value="F:S-adenosylmethionine-homocysteine S-methyltransferase activity"/>
    <property type="evidence" value="ECO:0007669"/>
    <property type="project" value="TreeGrafter"/>
</dbReference>
<evidence type="ECO:0000256" key="4">
    <source>
        <dbReference type="ARBA" id="ARBA00022833"/>
    </source>
</evidence>
<protein>
    <submittedName>
        <fullName evidence="9">Homocysteine S-methyltransferase 2</fullName>
    </submittedName>
</protein>
<feature type="binding site" evidence="6">
    <location>
        <position position="271"/>
    </location>
    <ligand>
        <name>Zn(2+)</name>
        <dbReference type="ChEBI" id="CHEBI:29105"/>
    </ligand>
</feature>
<dbReference type="GO" id="GO:0009086">
    <property type="term" value="P:methionine biosynthetic process"/>
    <property type="evidence" value="ECO:0007669"/>
    <property type="project" value="TreeGrafter"/>
</dbReference>
<dbReference type="AlphaFoldDB" id="A0A6J2U971"/>
<evidence type="ECO:0000313" key="8">
    <source>
        <dbReference type="Proteomes" id="UP000504634"/>
    </source>
</evidence>
<dbReference type="FunFam" id="3.20.20.330:FF:000002">
    <property type="entry name" value="Homocysteine S-methyltransferase"/>
    <property type="match status" value="1"/>
</dbReference>
<dbReference type="RefSeq" id="XP_030384083.1">
    <property type="nucleotide sequence ID" value="XM_030528223.1"/>
</dbReference>
<comment type="cofactor">
    <cofactor evidence="6">
        <name>Zn(2+)</name>
        <dbReference type="ChEBI" id="CHEBI:29105"/>
    </cofactor>
</comment>
<feature type="domain" description="Hcy-binding" evidence="7">
    <location>
        <begin position="27"/>
        <end position="354"/>
    </location>
</feature>
<dbReference type="GO" id="GO:0032259">
    <property type="term" value="P:methylation"/>
    <property type="evidence" value="ECO:0007669"/>
    <property type="project" value="UniProtKB-KW"/>
</dbReference>
<evidence type="ECO:0000256" key="1">
    <source>
        <dbReference type="ARBA" id="ARBA00022603"/>
    </source>
</evidence>
<keyword evidence="1 6" id="KW-0489">Methyltransferase</keyword>
<dbReference type="GO" id="GO:0033528">
    <property type="term" value="P:S-methylmethionine cycle"/>
    <property type="evidence" value="ECO:0007669"/>
    <property type="project" value="TreeGrafter"/>
</dbReference>
<dbReference type="NCBIfam" id="NF007020">
    <property type="entry name" value="PRK09485.1"/>
    <property type="match status" value="1"/>
</dbReference>
<evidence type="ECO:0000259" key="7">
    <source>
        <dbReference type="PROSITE" id="PS50970"/>
    </source>
</evidence>
<dbReference type="GeneID" id="115631470"/>
<keyword evidence="8" id="KW-1185">Reference proteome</keyword>
<keyword evidence="4 6" id="KW-0862">Zinc</keyword>
<organism evidence="8 9">
    <name type="scientific">Drosophila lebanonensis</name>
    <name type="common">Fruit fly</name>
    <name type="synonym">Scaptodrosophila lebanonensis</name>
    <dbReference type="NCBI Taxonomy" id="7225"/>
    <lineage>
        <taxon>Eukaryota</taxon>
        <taxon>Metazoa</taxon>
        <taxon>Ecdysozoa</taxon>
        <taxon>Arthropoda</taxon>
        <taxon>Hexapoda</taxon>
        <taxon>Insecta</taxon>
        <taxon>Pterygota</taxon>
        <taxon>Neoptera</taxon>
        <taxon>Endopterygota</taxon>
        <taxon>Diptera</taxon>
        <taxon>Brachycera</taxon>
        <taxon>Muscomorpha</taxon>
        <taxon>Ephydroidea</taxon>
        <taxon>Drosophilidae</taxon>
        <taxon>Scaptodrosophila</taxon>
    </lineage>
</organism>
<dbReference type="Proteomes" id="UP000504634">
    <property type="component" value="Unplaced"/>
</dbReference>
<dbReference type="PROSITE" id="PS50970">
    <property type="entry name" value="HCY"/>
    <property type="match status" value="1"/>
</dbReference>
<keyword evidence="2 6" id="KW-0808">Transferase</keyword>
<comment type="pathway">
    <text evidence="5">Amino-acid biosynthesis; L-methionine biosynthesis via de novo pathway.</text>
</comment>
<dbReference type="SUPFAM" id="SSF82282">
    <property type="entry name" value="Homocysteine S-methyltransferase"/>
    <property type="match status" value="1"/>
</dbReference>
<evidence type="ECO:0000256" key="5">
    <source>
        <dbReference type="ARBA" id="ARBA00034478"/>
    </source>
</evidence>
<dbReference type="OrthoDB" id="261426at2759"/>
<proteinExistence type="predicted"/>
<evidence type="ECO:0000256" key="3">
    <source>
        <dbReference type="ARBA" id="ARBA00022723"/>
    </source>
</evidence>
<evidence type="ECO:0000256" key="6">
    <source>
        <dbReference type="PROSITE-ProRule" id="PRU00333"/>
    </source>
</evidence>
<feature type="binding site" evidence="6">
    <location>
        <position position="340"/>
    </location>
    <ligand>
        <name>Zn(2+)</name>
        <dbReference type="ChEBI" id="CHEBI:29105"/>
    </ligand>
</feature>
<dbReference type="InterPro" id="IPR036589">
    <property type="entry name" value="HCY_dom_sf"/>
</dbReference>
<accession>A0A6J2U971</accession>
<sequence>MQRTTLSEKSSKARLKNSTKAFTMSFEDQRQAKRLRGVLLKCGGFSSQLANNVSEKVDGDPLWGSRFDWTHPSAVVQTHLDFLLCGADIILSNTYQSSVDGFIKYLGLTREQSIDLMAKSVHLAQQARELYMEQLAPGCGHLEPGLPLVLASIGPYGAHLHDGSEYSGGYADKVTKEQLQKWHSTRIDTCLKQAGADGLAVETIPCQIEAEAVTDLILREHKGVKFWVSFQCKDEVSLAHGESFAQAALSIWRIVQSHNAQSCLLGIGVNCVNPSFVSPLFISLNAAAGEERIPLIVYSNRGETYDSDKGEWIAGEDLKPLVDYVPEWCSLGACIIGGCCRVYPADILQMRQCIDNIGNNN</sequence>
<dbReference type="Gene3D" id="3.20.20.330">
    <property type="entry name" value="Homocysteine-binding-like domain"/>
    <property type="match status" value="1"/>
</dbReference>
<feature type="binding site" evidence="6">
    <location>
        <position position="339"/>
    </location>
    <ligand>
        <name>Zn(2+)</name>
        <dbReference type="ChEBI" id="CHEBI:29105"/>
    </ligand>
</feature>
<dbReference type="InterPro" id="IPR003726">
    <property type="entry name" value="HCY_dom"/>
</dbReference>
<evidence type="ECO:0000313" key="9">
    <source>
        <dbReference type="RefSeq" id="XP_030384083.1"/>
    </source>
</evidence>
<dbReference type="PANTHER" id="PTHR46015:SF1">
    <property type="entry name" value="HOMOCYSTEINE S-METHYLTRANSFERASE-LIKE ISOFORM 1"/>
    <property type="match status" value="1"/>
</dbReference>
<name>A0A6J2U971_DROLE</name>
<evidence type="ECO:0000256" key="2">
    <source>
        <dbReference type="ARBA" id="ARBA00022679"/>
    </source>
</evidence>
<dbReference type="PANTHER" id="PTHR46015">
    <property type="entry name" value="ZGC:172121"/>
    <property type="match status" value="1"/>
</dbReference>
<dbReference type="InterPro" id="IPR051486">
    <property type="entry name" value="Hcy_S-methyltransferase"/>
</dbReference>
<dbReference type="Pfam" id="PF02574">
    <property type="entry name" value="S-methyl_trans"/>
    <property type="match status" value="1"/>
</dbReference>
<keyword evidence="3 6" id="KW-0479">Metal-binding</keyword>
<reference evidence="9" key="1">
    <citation type="submission" date="2025-08" db="UniProtKB">
        <authorList>
            <consortium name="RefSeq"/>
        </authorList>
    </citation>
    <scope>IDENTIFICATION</scope>
    <source>
        <strain evidence="9">11010-0011.00</strain>
        <tissue evidence="9">Whole body</tissue>
    </source>
</reference>
<dbReference type="GO" id="GO:0046872">
    <property type="term" value="F:metal ion binding"/>
    <property type="evidence" value="ECO:0007669"/>
    <property type="project" value="UniProtKB-KW"/>
</dbReference>